<sequence length="159" mass="17805">MLLNKAEKLGVLHGPRLRLLEVALTELRWGAFDSWIRLFGDRVYEARFRPKGNSNEAEAEAAAAESGMPEIIQATFSAMLLNEMLELGAVHEYTAEKMRSLLVGLKWSTFEVWMRIIDEVIRGAQLHRRPDEVEVKGDRDGRGEGLGAADPPTPSSDEE</sequence>
<feature type="compositionally biased region" description="Basic and acidic residues" evidence="1">
    <location>
        <begin position="130"/>
        <end position="143"/>
    </location>
</feature>
<evidence type="ECO:0000313" key="3">
    <source>
        <dbReference type="Proteomes" id="UP001153076"/>
    </source>
</evidence>
<proteinExistence type="predicted"/>
<dbReference type="Proteomes" id="UP001153076">
    <property type="component" value="Unassembled WGS sequence"/>
</dbReference>
<keyword evidence="3" id="KW-1185">Reference proteome</keyword>
<gene>
    <name evidence="2" type="ORF">Cgig2_004474</name>
</gene>
<dbReference type="AlphaFoldDB" id="A0A9Q1GLX0"/>
<feature type="region of interest" description="Disordered" evidence="1">
    <location>
        <begin position="130"/>
        <end position="159"/>
    </location>
</feature>
<name>A0A9Q1GLX0_9CARY</name>
<evidence type="ECO:0000256" key="1">
    <source>
        <dbReference type="SAM" id="MobiDB-lite"/>
    </source>
</evidence>
<accession>A0A9Q1GLX0</accession>
<organism evidence="2 3">
    <name type="scientific">Carnegiea gigantea</name>
    <dbReference type="NCBI Taxonomy" id="171969"/>
    <lineage>
        <taxon>Eukaryota</taxon>
        <taxon>Viridiplantae</taxon>
        <taxon>Streptophyta</taxon>
        <taxon>Embryophyta</taxon>
        <taxon>Tracheophyta</taxon>
        <taxon>Spermatophyta</taxon>
        <taxon>Magnoliopsida</taxon>
        <taxon>eudicotyledons</taxon>
        <taxon>Gunneridae</taxon>
        <taxon>Pentapetalae</taxon>
        <taxon>Caryophyllales</taxon>
        <taxon>Cactineae</taxon>
        <taxon>Cactaceae</taxon>
        <taxon>Cactoideae</taxon>
        <taxon>Echinocereeae</taxon>
        <taxon>Carnegiea</taxon>
    </lineage>
</organism>
<dbReference type="EMBL" id="JAKOGI010002601">
    <property type="protein sequence ID" value="KAJ8421677.1"/>
    <property type="molecule type" value="Genomic_DNA"/>
</dbReference>
<reference evidence="2" key="1">
    <citation type="submission" date="2022-04" db="EMBL/GenBank/DDBJ databases">
        <title>Carnegiea gigantea Genome sequencing and assembly v2.</title>
        <authorList>
            <person name="Copetti D."/>
            <person name="Sanderson M.J."/>
            <person name="Burquez A."/>
            <person name="Wojciechowski M.F."/>
        </authorList>
    </citation>
    <scope>NUCLEOTIDE SEQUENCE</scope>
    <source>
        <strain evidence="2">SGP5-SGP5p</strain>
        <tissue evidence="2">Aerial part</tissue>
    </source>
</reference>
<evidence type="ECO:0000313" key="2">
    <source>
        <dbReference type="EMBL" id="KAJ8421677.1"/>
    </source>
</evidence>
<comment type="caution">
    <text evidence="2">The sequence shown here is derived from an EMBL/GenBank/DDBJ whole genome shotgun (WGS) entry which is preliminary data.</text>
</comment>
<protein>
    <submittedName>
        <fullName evidence="2">Uncharacterized protein</fullName>
    </submittedName>
</protein>